<sequence>MDERLVSSEADNHESMIEQSLRPQNLAQYIGQHKVKGNLRVFIDAAKMRQETLDHVLLYGPPGLGKTTLASIVANEMGVELRTTSGPAIERPGD</sequence>
<feature type="non-terminal residue" evidence="4">
    <location>
        <position position="94"/>
    </location>
</feature>
<organism evidence="4 5">
    <name type="scientific">Bacillus vallismortis</name>
    <dbReference type="NCBI Taxonomy" id="72361"/>
    <lineage>
        <taxon>Bacteria</taxon>
        <taxon>Bacillati</taxon>
        <taxon>Bacillota</taxon>
        <taxon>Bacilli</taxon>
        <taxon>Bacillales</taxon>
        <taxon>Bacillaceae</taxon>
        <taxon>Bacillus</taxon>
    </lineage>
</organism>
<gene>
    <name evidence="4" type="ORF">MOC71_13845</name>
</gene>
<dbReference type="InterPro" id="IPR008824">
    <property type="entry name" value="RuvB-like_N"/>
</dbReference>
<dbReference type="SUPFAM" id="SSF52540">
    <property type="entry name" value="P-loop containing nucleoside triphosphate hydrolases"/>
    <property type="match status" value="1"/>
</dbReference>
<dbReference type="EMBL" id="JALAOH010000044">
    <property type="protein sequence ID" value="MCY8317786.1"/>
    <property type="molecule type" value="Genomic_DNA"/>
</dbReference>
<evidence type="ECO:0000313" key="4">
    <source>
        <dbReference type="EMBL" id="MCY8317786.1"/>
    </source>
</evidence>
<evidence type="ECO:0000256" key="1">
    <source>
        <dbReference type="ARBA" id="ARBA00022741"/>
    </source>
</evidence>
<feature type="domain" description="RuvB-like AAA+ ATPase" evidence="3">
    <location>
        <begin position="21"/>
        <end position="94"/>
    </location>
</feature>
<dbReference type="GO" id="GO:0003677">
    <property type="term" value="F:DNA binding"/>
    <property type="evidence" value="ECO:0007669"/>
    <property type="project" value="InterPro"/>
</dbReference>
<dbReference type="Gene3D" id="3.40.50.300">
    <property type="entry name" value="P-loop containing nucleotide triphosphate hydrolases"/>
    <property type="match status" value="1"/>
</dbReference>
<dbReference type="Pfam" id="PF05496">
    <property type="entry name" value="RuvB_N"/>
    <property type="match status" value="1"/>
</dbReference>
<evidence type="ECO:0000313" key="5">
    <source>
        <dbReference type="Proteomes" id="UP001067121"/>
    </source>
</evidence>
<dbReference type="Proteomes" id="UP001067121">
    <property type="component" value="Unassembled WGS sequence"/>
</dbReference>
<dbReference type="InterPro" id="IPR004605">
    <property type="entry name" value="DNA_helicase_Holl-junc_RuvB"/>
</dbReference>
<evidence type="ECO:0000259" key="3">
    <source>
        <dbReference type="Pfam" id="PF05496"/>
    </source>
</evidence>
<accession>A0AAP3CK74</accession>
<dbReference type="PANTHER" id="PTHR42848:SF1">
    <property type="entry name" value="HOLLIDAY JUNCTION BRANCH MIGRATION COMPLEX SUBUNIT RUVB"/>
    <property type="match status" value="1"/>
</dbReference>
<dbReference type="InterPro" id="IPR027417">
    <property type="entry name" value="P-loop_NTPase"/>
</dbReference>
<evidence type="ECO:0000256" key="2">
    <source>
        <dbReference type="ARBA" id="ARBA00022840"/>
    </source>
</evidence>
<dbReference type="RefSeq" id="WP_268544154.1">
    <property type="nucleotide sequence ID" value="NZ_JALAOH010000044.1"/>
</dbReference>
<keyword evidence="1" id="KW-0547">Nucleotide-binding</keyword>
<comment type="caution">
    <text evidence="4">The sequence shown here is derived from an EMBL/GenBank/DDBJ whole genome shotgun (WGS) entry which is preliminary data.</text>
</comment>
<name>A0AAP3CK74_BACVA</name>
<dbReference type="GO" id="GO:0009378">
    <property type="term" value="F:four-way junction helicase activity"/>
    <property type="evidence" value="ECO:0007669"/>
    <property type="project" value="InterPro"/>
</dbReference>
<dbReference type="GO" id="GO:0006281">
    <property type="term" value="P:DNA repair"/>
    <property type="evidence" value="ECO:0007669"/>
    <property type="project" value="InterPro"/>
</dbReference>
<dbReference type="GO" id="GO:0006310">
    <property type="term" value="P:DNA recombination"/>
    <property type="evidence" value="ECO:0007669"/>
    <property type="project" value="InterPro"/>
</dbReference>
<dbReference type="AlphaFoldDB" id="A0AAP3CK74"/>
<dbReference type="GO" id="GO:0005524">
    <property type="term" value="F:ATP binding"/>
    <property type="evidence" value="ECO:0007669"/>
    <property type="project" value="UniProtKB-KW"/>
</dbReference>
<keyword evidence="2" id="KW-0067">ATP-binding</keyword>
<proteinExistence type="predicted"/>
<protein>
    <submittedName>
        <fullName evidence="4">AAA family ATPase</fullName>
    </submittedName>
</protein>
<reference evidence="4" key="1">
    <citation type="submission" date="2022-02" db="EMBL/GenBank/DDBJ databases">
        <title>Crop Bioprotection Bacillus Genome Sequencing.</title>
        <authorList>
            <person name="Dunlap C."/>
        </authorList>
    </citation>
    <scope>NUCLEOTIDE SEQUENCE</scope>
    <source>
        <strain evidence="4">98-1</strain>
    </source>
</reference>
<dbReference type="PANTHER" id="PTHR42848">
    <property type="match status" value="1"/>
</dbReference>